<keyword evidence="3" id="KW-1280">Immunoglobulin</keyword>
<dbReference type="InterPro" id="IPR050199">
    <property type="entry name" value="IgHV"/>
</dbReference>
<evidence type="ECO:0000259" key="5">
    <source>
        <dbReference type="PROSITE" id="PS50835"/>
    </source>
</evidence>
<keyword evidence="4" id="KW-1133">Transmembrane helix</keyword>
<dbReference type="SUPFAM" id="SSF48726">
    <property type="entry name" value="Immunoglobulin"/>
    <property type="match status" value="1"/>
</dbReference>
<name>A0A671QNL9_9TELE</name>
<keyword evidence="7" id="KW-1185">Reference proteome</keyword>
<feature type="domain" description="Ig-like" evidence="5">
    <location>
        <begin position="38"/>
        <end position="108"/>
    </location>
</feature>
<evidence type="ECO:0000256" key="1">
    <source>
        <dbReference type="ARBA" id="ARBA00022859"/>
    </source>
</evidence>
<dbReference type="Ensembl" id="ENSSANT00000074526.1">
    <property type="protein sequence ID" value="ENSSANP00000070099.1"/>
    <property type="gene ID" value="ENSSANG00000034974.1"/>
</dbReference>
<sequence>MWTELYNFISVCIIIFSLTGVECNIVLKQTNSIVLQPGHSLTLTCEVSGYSVTDGSYATAWIDILQEKLWSGLCTYGEMEHLCKSDSSNTVTLKGQNLKTEDTAVYYCARHPQHEKTAQALYMNYYSQHPLYLIEIQASKSYLTQVMICKYSP</sequence>
<evidence type="ECO:0000313" key="7">
    <source>
        <dbReference type="Proteomes" id="UP000472260"/>
    </source>
</evidence>
<keyword evidence="4" id="KW-0472">Membrane</keyword>
<keyword evidence="4" id="KW-0812">Transmembrane</keyword>
<dbReference type="SMART" id="SM00406">
    <property type="entry name" value="IGv"/>
    <property type="match status" value="1"/>
</dbReference>
<organism evidence="6 7">
    <name type="scientific">Sinocyclocheilus anshuiensis</name>
    <dbReference type="NCBI Taxonomy" id="1608454"/>
    <lineage>
        <taxon>Eukaryota</taxon>
        <taxon>Metazoa</taxon>
        <taxon>Chordata</taxon>
        <taxon>Craniata</taxon>
        <taxon>Vertebrata</taxon>
        <taxon>Euteleostomi</taxon>
        <taxon>Actinopterygii</taxon>
        <taxon>Neopterygii</taxon>
        <taxon>Teleostei</taxon>
        <taxon>Ostariophysi</taxon>
        <taxon>Cypriniformes</taxon>
        <taxon>Cyprinidae</taxon>
        <taxon>Cyprininae</taxon>
        <taxon>Sinocyclocheilus</taxon>
    </lineage>
</organism>
<evidence type="ECO:0000256" key="3">
    <source>
        <dbReference type="ARBA" id="ARBA00043265"/>
    </source>
</evidence>
<dbReference type="AlphaFoldDB" id="A0A671QNL9"/>
<dbReference type="InterPro" id="IPR013106">
    <property type="entry name" value="Ig_V-set"/>
</dbReference>
<dbReference type="PANTHER" id="PTHR23266">
    <property type="entry name" value="IMMUNOGLOBULIN HEAVY CHAIN"/>
    <property type="match status" value="1"/>
</dbReference>
<evidence type="ECO:0000256" key="4">
    <source>
        <dbReference type="SAM" id="Phobius"/>
    </source>
</evidence>
<protein>
    <recommendedName>
        <fullName evidence="5">Ig-like domain-containing protein</fullName>
    </recommendedName>
</protein>
<dbReference type="Proteomes" id="UP000472260">
    <property type="component" value="Unassembled WGS sequence"/>
</dbReference>
<evidence type="ECO:0000256" key="2">
    <source>
        <dbReference type="ARBA" id="ARBA00023130"/>
    </source>
</evidence>
<reference evidence="6" key="2">
    <citation type="submission" date="2025-09" db="UniProtKB">
        <authorList>
            <consortium name="Ensembl"/>
        </authorList>
    </citation>
    <scope>IDENTIFICATION</scope>
</reference>
<dbReference type="InterPro" id="IPR013783">
    <property type="entry name" value="Ig-like_fold"/>
</dbReference>
<keyword evidence="1" id="KW-0391">Immunity</keyword>
<keyword evidence="2" id="KW-1064">Adaptive immunity</keyword>
<dbReference type="Gene3D" id="2.60.40.10">
    <property type="entry name" value="Immunoglobulins"/>
    <property type="match status" value="2"/>
</dbReference>
<dbReference type="GO" id="GO:0002250">
    <property type="term" value="P:adaptive immune response"/>
    <property type="evidence" value="ECO:0007669"/>
    <property type="project" value="UniProtKB-KW"/>
</dbReference>
<dbReference type="PROSITE" id="PS50835">
    <property type="entry name" value="IG_LIKE"/>
    <property type="match status" value="1"/>
</dbReference>
<dbReference type="InterPro" id="IPR007110">
    <property type="entry name" value="Ig-like_dom"/>
</dbReference>
<dbReference type="GO" id="GO:0005576">
    <property type="term" value="C:extracellular region"/>
    <property type="evidence" value="ECO:0007669"/>
    <property type="project" value="UniProtKB-ARBA"/>
</dbReference>
<accession>A0A671QNL9</accession>
<feature type="transmembrane region" description="Helical" evidence="4">
    <location>
        <begin position="6"/>
        <end position="27"/>
    </location>
</feature>
<proteinExistence type="predicted"/>
<reference evidence="6" key="1">
    <citation type="submission" date="2025-08" db="UniProtKB">
        <authorList>
            <consortium name="Ensembl"/>
        </authorList>
    </citation>
    <scope>IDENTIFICATION</scope>
</reference>
<dbReference type="GO" id="GO:0019814">
    <property type="term" value="C:immunoglobulin complex"/>
    <property type="evidence" value="ECO:0007669"/>
    <property type="project" value="UniProtKB-KW"/>
</dbReference>
<dbReference type="InterPro" id="IPR036179">
    <property type="entry name" value="Ig-like_dom_sf"/>
</dbReference>
<evidence type="ECO:0000313" key="6">
    <source>
        <dbReference type="Ensembl" id="ENSSANP00000070099.1"/>
    </source>
</evidence>